<dbReference type="Proteomes" id="UP000718281">
    <property type="component" value="Unassembled WGS sequence"/>
</dbReference>
<evidence type="ECO:0000259" key="6">
    <source>
        <dbReference type="PROSITE" id="PS51186"/>
    </source>
</evidence>
<reference evidence="10 11" key="1">
    <citation type="submission" date="2020-10" db="EMBL/GenBank/DDBJ databases">
        <title>Connecting structure to function with the recovery of over 1000 high-quality activated sludge metagenome-assembled genomes encoding full-length rRNA genes using long-read sequencing.</title>
        <authorList>
            <person name="Singleton C.M."/>
            <person name="Petriglieri F."/>
            <person name="Kristensen J.M."/>
            <person name="Kirkegaard R.H."/>
            <person name="Michaelsen T.Y."/>
            <person name="Andersen M.H."/>
            <person name="Karst S.M."/>
            <person name="Dueholm M.S."/>
            <person name="Nielsen P.H."/>
            <person name="Albertsen M."/>
        </authorList>
    </citation>
    <scope>NUCLEOTIDE SEQUENCE [LARGE SCALE GENOMIC DNA]</scope>
    <source>
        <strain evidence="7">AalE_18-Q3-R2-46_BAT3C.188</strain>
        <strain evidence="8">Ega_18-Q3-R5-49_MAXAC.001</strain>
        <strain evidence="9">Ribe_18-Q3-R11-54_MAXAC.001</strain>
    </source>
</reference>
<comment type="catalytic activity">
    <reaction evidence="5">
        <text>glycyl-tRNA(Gly) + acetyl-CoA = N-acetylglycyl-tRNA(Gly) + CoA + H(+)</text>
        <dbReference type="Rhea" id="RHEA:81867"/>
        <dbReference type="Rhea" id="RHEA-COMP:9683"/>
        <dbReference type="Rhea" id="RHEA-COMP:19766"/>
        <dbReference type="ChEBI" id="CHEBI:15378"/>
        <dbReference type="ChEBI" id="CHEBI:57287"/>
        <dbReference type="ChEBI" id="CHEBI:57288"/>
        <dbReference type="ChEBI" id="CHEBI:78522"/>
        <dbReference type="ChEBI" id="CHEBI:232036"/>
    </reaction>
</comment>
<protein>
    <submittedName>
        <fullName evidence="7">GNAT family N-acetyltransferase</fullName>
    </submittedName>
</protein>
<evidence type="ECO:0000313" key="9">
    <source>
        <dbReference type="EMBL" id="MBL0003916.1"/>
    </source>
</evidence>
<evidence type="ECO:0000256" key="1">
    <source>
        <dbReference type="ARBA" id="ARBA00022491"/>
    </source>
</evidence>
<dbReference type="Proteomes" id="UP000886632">
    <property type="component" value="Unassembled WGS sequence"/>
</dbReference>
<dbReference type="Gene3D" id="3.40.630.30">
    <property type="match status" value="1"/>
</dbReference>
<dbReference type="InterPro" id="IPR016181">
    <property type="entry name" value="Acyl_CoA_acyltransferase"/>
</dbReference>
<accession>A0A935CC73</accession>
<dbReference type="SUPFAM" id="SSF55729">
    <property type="entry name" value="Acyl-CoA N-acyltransferases (Nat)"/>
    <property type="match status" value="1"/>
</dbReference>
<evidence type="ECO:0000256" key="4">
    <source>
        <dbReference type="ARBA" id="ARBA00023315"/>
    </source>
</evidence>
<dbReference type="PROSITE" id="PS51186">
    <property type="entry name" value="GNAT"/>
    <property type="match status" value="1"/>
</dbReference>
<keyword evidence="4" id="KW-0012">Acyltransferase</keyword>
<gene>
    <name evidence="7" type="ORF">IPF40_01550</name>
    <name evidence="8" type="ORF">IPI13_10705</name>
    <name evidence="9" type="ORF">IPP00_07970</name>
</gene>
<evidence type="ECO:0000256" key="3">
    <source>
        <dbReference type="ARBA" id="ARBA00022679"/>
    </source>
</evidence>
<evidence type="ECO:0000256" key="2">
    <source>
        <dbReference type="ARBA" id="ARBA00022649"/>
    </source>
</evidence>
<dbReference type="EMBL" id="JADJIB010000004">
    <property type="protein sequence ID" value="MBK7273600.1"/>
    <property type="molecule type" value="Genomic_DNA"/>
</dbReference>
<proteinExistence type="predicted"/>
<name>A0A935CC73_9MICO</name>
<dbReference type="EMBL" id="JADIXZ010000001">
    <property type="protein sequence ID" value="MBK6299779.1"/>
    <property type="molecule type" value="Genomic_DNA"/>
</dbReference>
<evidence type="ECO:0000313" key="7">
    <source>
        <dbReference type="EMBL" id="MBK6299779.1"/>
    </source>
</evidence>
<keyword evidence="3" id="KW-0808">Transferase</keyword>
<dbReference type="Proteomes" id="UP000726105">
    <property type="component" value="Unassembled WGS sequence"/>
</dbReference>
<feature type="domain" description="N-acetyltransferase" evidence="6">
    <location>
        <begin position="18"/>
        <end position="171"/>
    </location>
</feature>
<evidence type="ECO:0000256" key="5">
    <source>
        <dbReference type="ARBA" id="ARBA00049880"/>
    </source>
</evidence>
<organism evidence="7 10">
    <name type="scientific">Candidatus Phosphoribacter hodrii</name>
    <dbReference type="NCBI Taxonomy" id="2953743"/>
    <lineage>
        <taxon>Bacteria</taxon>
        <taxon>Bacillati</taxon>
        <taxon>Actinomycetota</taxon>
        <taxon>Actinomycetes</taxon>
        <taxon>Micrococcales</taxon>
        <taxon>Dermatophilaceae</taxon>
        <taxon>Candidatus Phosphoribacter</taxon>
    </lineage>
</organism>
<evidence type="ECO:0000313" key="10">
    <source>
        <dbReference type="Proteomes" id="UP000718281"/>
    </source>
</evidence>
<dbReference type="PANTHER" id="PTHR36449">
    <property type="entry name" value="ACETYLTRANSFERASE-RELATED"/>
    <property type="match status" value="1"/>
</dbReference>
<sequence>MIALEVPIVAFGKSFDRSRFTSGNADLDDWLRTKAGQGERSDNTRTFLALDPGGERVIGYYATTTYRLELDEAARALGAGKRRYPVPAVLLARLAVDGEWAGRGVGRTLLVHALRQIAEASRSVGFEVVVVHAADESAVTFYARYGFTAFVSHPRHLLMPTKQLRATFEAERLGHPR</sequence>
<keyword evidence="2" id="KW-1277">Toxin-antitoxin system</keyword>
<comment type="caution">
    <text evidence="7">The sequence shown here is derived from an EMBL/GenBank/DDBJ whole genome shotgun (WGS) entry which is preliminary data.</text>
</comment>
<keyword evidence="1" id="KW-0678">Repressor</keyword>
<evidence type="ECO:0000313" key="11">
    <source>
        <dbReference type="Proteomes" id="UP000726105"/>
    </source>
</evidence>
<dbReference type="PANTHER" id="PTHR36449:SF1">
    <property type="entry name" value="ACETYLTRANSFERASE"/>
    <property type="match status" value="1"/>
</dbReference>
<dbReference type="EMBL" id="JADKGK010000019">
    <property type="protein sequence ID" value="MBL0003916.1"/>
    <property type="molecule type" value="Genomic_DNA"/>
</dbReference>
<evidence type="ECO:0000313" key="8">
    <source>
        <dbReference type="EMBL" id="MBK7273600.1"/>
    </source>
</evidence>
<dbReference type="InterPro" id="IPR000182">
    <property type="entry name" value="GNAT_dom"/>
</dbReference>
<dbReference type="GO" id="GO:0016747">
    <property type="term" value="F:acyltransferase activity, transferring groups other than amino-acyl groups"/>
    <property type="evidence" value="ECO:0007669"/>
    <property type="project" value="InterPro"/>
</dbReference>
<dbReference type="AlphaFoldDB" id="A0A935CC73"/>
<dbReference type="Pfam" id="PF13508">
    <property type="entry name" value="Acetyltransf_7"/>
    <property type="match status" value="1"/>
</dbReference>